<reference evidence="1 2" key="1">
    <citation type="submission" date="2019-06" db="EMBL/GenBank/DDBJ databases">
        <title>A chromosome-scale genome assembly of the European perch, Perca fluviatilis.</title>
        <authorList>
            <person name="Roques C."/>
            <person name="Zahm M."/>
            <person name="Cabau C."/>
            <person name="Klopp C."/>
            <person name="Bouchez O."/>
            <person name="Donnadieu C."/>
            <person name="Kuhl H."/>
            <person name="Gislard M."/>
            <person name="Guendouz S."/>
            <person name="Journot L."/>
            <person name="Haffray P."/>
            <person name="Bestin A."/>
            <person name="Morvezen R."/>
            <person name="Feron R."/>
            <person name="Wen M."/>
            <person name="Jouanno E."/>
            <person name="Herpin A."/>
            <person name="Schartl M."/>
            <person name="Postlethwait J."/>
            <person name="Schaerlinger B."/>
            <person name="Chardard D."/>
            <person name="Lecocq T."/>
            <person name="Poncet C."/>
            <person name="Jaffrelo L."/>
            <person name="Lampietro C."/>
            <person name="Guiguen Y."/>
        </authorList>
    </citation>
    <scope>NUCLEOTIDE SEQUENCE [LARGE SCALE GENOMIC DNA]</scope>
    <source>
        <tissue evidence="1">Blood</tissue>
    </source>
</reference>
<sequence>MTLDGATDPFFLGNLNKDVLIELVFSAEEGEEDVQTDIFSGEDLFSDAVSGISMDETLPVHNNRSEVILSHAVPMVHLTLFYSNEVSQSVPSLCEPQVESHSFLSPDYAVRENILL</sequence>
<dbReference type="EMBL" id="VHII01000020">
    <property type="protein sequence ID" value="KAF1374892.1"/>
    <property type="molecule type" value="Genomic_DNA"/>
</dbReference>
<organism evidence="1 2">
    <name type="scientific">Perca fluviatilis</name>
    <name type="common">European perch</name>
    <dbReference type="NCBI Taxonomy" id="8168"/>
    <lineage>
        <taxon>Eukaryota</taxon>
        <taxon>Metazoa</taxon>
        <taxon>Chordata</taxon>
        <taxon>Craniata</taxon>
        <taxon>Vertebrata</taxon>
        <taxon>Euteleostomi</taxon>
        <taxon>Actinopterygii</taxon>
        <taxon>Neopterygii</taxon>
        <taxon>Teleostei</taxon>
        <taxon>Neoteleostei</taxon>
        <taxon>Acanthomorphata</taxon>
        <taxon>Eupercaria</taxon>
        <taxon>Perciformes</taxon>
        <taxon>Percoidei</taxon>
        <taxon>Percidae</taxon>
        <taxon>Percinae</taxon>
        <taxon>Perca</taxon>
    </lineage>
</organism>
<dbReference type="Proteomes" id="UP000465112">
    <property type="component" value="Chromosome 20"/>
</dbReference>
<evidence type="ECO:0000313" key="1">
    <source>
        <dbReference type="EMBL" id="KAF1374892.1"/>
    </source>
</evidence>
<protein>
    <submittedName>
        <fullName evidence="1">Uncharacterized protein</fullName>
    </submittedName>
</protein>
<keyword evidence="2" id="KW-1185">Reference proteome</keyword>
<dbReference type="AlphaFoldDB" id="A0A6A5ELM5"/>
<name>A0A6A5ELM5_PERFL</name>
<gene>
    <name evidence="1" type="ORF">PFLUV_G00233770</name>
</gene>
<evidence type="ECO:0000313" key="2">
    <source>
        <dbReference type="Proteomes" id="UP000465112"/>
    </source>
</evidence>
<comment type="caution">
    <text evidence="1">The sequence shown here is derived from an EMBL/GenBank/DDBJ whole genome shotgun (WGS) entry which is preliminary data.</text>
</comment>
<accession>A0A6A5ELM5</accession>
<proteinExistence type="predicted"/>